<organism evidence="1">
    <name type="scientific">marine sediment metagenome</name>
    <dbReference type="NCBI Taxonomy" id="412755"/>
    <lineage>
        <taxon>unclassified sequences</taxon>
        <taxon>metagenomes</taxon>
        <taxon>ecological metagenomes</taxon>
    </lineage>
</organism>
<evidence type="ECO:0000313" key="1">
    <source>
        <dbReference type="EMBL" id="GAI31094.1"/>
    </source>
</evidence>
<gene>
    <name evidence="1" type="ORF">S06H3_30764</name>
</gene>
<name>X1PJP1_9ZZZZ</name>
<comment type="caution">
    <text evidence="1">The sequence shown here is derived from an EMBL/GenBank/DDBJ whole genome shotgun (WGS) entry which is preliminary data.</text>
</comment>
<reference evidence="1" key="1">
    <citation type="journal article" date="2014" name="Front. Microbiol.">
        <title>High frequency of phylogenetically diverse reductive dehalogenase-homologous genes in deep subseafloor sedimentary metagenomes.</title>
        <authorList>
            <person name="Kawai M."/>
            <person name="Futagami T."/>
            <person name="Toyoda A."/>
            <person name="Takaki Y."/>
            <person name="Nishi S."/>
            <person name="Hori S."/>
            <person name="Arai W."/>
            <person name="Tsubouchi T."/>
            <person name="Morono Y."/>
            <person name="Uchiyama I."/>
            <person name="Ito T."/>
            <person name="Fujiyama A."/>
            <person name="Inagaki F."/>
            <person name="Takami H."/>
        </authorList>
    </citation>
    <scope>NUCLEOTIDE SEQUENCE</scope>
    <source>
        <strain evidence="1">Expedition CK06-06</strain>
    </source>
</reference>
<dbReference type="EMBL" id="BARV01018146">
    <property type="protein sequence ID" value="GAI31094.1"/>
    <property type="molecule type" value="Genomic_DNA"/>
</dbReference>
<dbReference type="AlphaFoldDB" id="X1PJP1"/>
<protein>
    <submittedName>
        <fullName evidence="1">Uncharacterized protein</fullName>
    </submittedName>
</protein>
<feature type="non-terminal residue" evidence="1">
    <location>
        <position position="41"/>
    </location>
</feature>
<proteinExistence type="predicted"/>
<sequence length="41" mass="4510">METSIGKLVSEMLSSEKQGGLPHAMLDVLRVLVINKGVSWR</sequence>
<accession>X1PJP1</accession>